<organism evidence="3 4">
    <name type="scientific">Candidatus Allofournierella pullicola</name>
    <dbReference type="NCBI Taxonomy" id="2838596"/>
    <lineage>
        <taxon>Bacteria</taxon>
        <taxon>Bacillati</taxon>
        <taxon>Bacillota</taxon>
        <taxon>Clostridia</taxon>
        <taxon>Eubacteriales</taxon>
        <taxon>Oscillospiraceae</taxon>
        <taxon>Allofournierella</taxon>
    </lineage>
</organism>
<evidence type="ECO:0000313" key="4">
    <source>
        <dbReference type="Proteomes" id="UP000824193"/>
    </source>
</evidence>
<evidence type="ECO:0000256" key="1">
    <source>
        <dbReference type="ARBA" id="ARBA00023125"/>
    </source>
</evidence>
<reference evidence="3" key="2">
    <citation type="submission" date="2021-04" db="EMBL/GenBank/DDBJ databases">
        <authorList>
            <person name="Gilroy R."/>
        </authorList>
    </citation>
    <scope>NUCLEOTIDE SEQUENCE</scope>
    <source>
        <strain evidence="3">2239</strain>
    </source>
</reference>
<accession>A0A9D1V345</accession>
<reference evidence="3" key="1">
    <citation type="journal article" date="2021" name="PeerJ">
        <title>Extensive microbial diversity within the chicken gut microbiome revealed by metagenomics and culture.</title>
        <authorList>
            <person name="Gilroy R."/>
            <person name="Ravi A."/>
            <person name="Getino M."/>
            <person name="Pursley I."/>
            <person name="Horton D.L."/>
            <person name="Alikhan N.F."/>
            <person name="Baker D."/>
            <person name="Gharbi K."/>
            <person name="Hall N."/>
            <person name="Watson M."/>
            <person name="Adriaenssens E.M."/>
            <person name="Foster-Nyarko E."/>
            <person name="Jarju S."/>
            <person name="Secka A."/>
            <person name="Antonio M."/>
            <person name="Oren A."/>
            <person name="Chaudhuri R.R."/>
            <person name="La Ragione R."/>
            <person name="Hildebrand F."/>
            <person name="Pallen M.J."/>
        </authorList>
    </citation>
    <scope>NUCLEOTIDE SEQUENCE</scope>
    <source>
        <strain evidence="3">2239</strain>
    </source>
</reference>
<dbReference type="CDD" id="cd00093">
    <property type="entry name" value="HTH_XRE"/>
    <property type="match status" value="1"/>
</dbReference>
<dbReference type="InterPro" id="IPR001387">
    <property type="entry name" value="Cro/C1-type_HTH"/>
</dbReference>
<comment type="caution">
    <text evidence="3">The sequence shown here is derived from an EMBL/GenBank/DDBJ whole genome shotgun (WGS) entry which is preliminary data.</text>
</comment>
<dbReference type="GO" id="GO:0003677">
    <property type="term" value="F:DNA binding"/>
    <property type="evidence" value="ECO:0007669"/>
    <property type="project" value="UniProtKB-KW"/>
</dbReference>
<dbReference type="Proteomes" id="UP000824193">
    <property type="component" value="Unassembled WGS sequence"/>
</dbReference>
<keyword evidence="1" id="KW-0238">DNA-binding</keyword>
<dbReference type="PANTHER" id="PTHR46558:SF11">
    <property type="entry name" value="HTH-TYPE TRANSCRIPTIONAL REGULATOR XRE"/>
    <property type="match status" value="1"/>
</dbReference>
<proteinExistence type="predicted"/>
<dbReference type="Gene3D" id="1.10.260.40">
    <property type="entry name" value="lambda repressor-like DNA-binding domains"/>
    <property type="match status" value="1"/>
</dbReference>
<name>A0A9D1V345_9FIRM</name>
<sequence>MSLGENITRLRAKKNWSQEELAQKLGVSRQSVSKWETEVSLR</sequence>
<dbReference type="Pfam" id="PF01381">
    <property type="entry name" value="HTH_3"/>
    <property type="match status" value="1"/>
</dbReference>
<feature type="domain" description="HTH cro/C1-type" evidence="2">
    <location>
        <begin position="7"/>
        <end position="37"/>
    </location>
</feature>
<dbReference type="InterPro" id="IPR010982">
    <property type="entry name" value="Lambda_DNA-bd_dom_sf"/>
</dbReference>
<dbReference type="SUPFAM" id="SSF47413">
    <property type="entry name" value="lambda repressor-like DNA-binding domains"/>
    <property type="match status" value="1"/>
</dbReference>
<dbReference type="EMBL" id="DXFW01000011">
    <property type="protein sequence ID" value="HIX05206.1"/>
    <property type="molecule type" value="Genomic_DNA"/>
</dbReference>
<protein>
    <submittedName>
        <fullName evidence="3">Helix-turn-helix domain-containing protein</fullName>
    </submittedName>
</protein>
<dbReference type="PROSITE" id="PS50943">
    <property type="entry name" value="HTH_CROC1"/>
    <property type="match status" value="1"/>
</dbReference>
<evidence type="ECO:0000259" key="2">
    <source>
        <dbReference type="PROSITE" id="PS50943"/>
    </source>
</evidence>
<dbReference type="AlphaFoldDB" id="A0A9D1V345"/>
<gene>
    <name evidence="3" type="ORF">H9865_03730</name>
</gene>
<dbReference type="PANTHER" id="PTHR46558">
    <property type="entry name" value="TRACRIPTIONAL REGULATORY PROTEIN-RELATED-RELATED"/>
    <property type="match status" value="1"/>
</dbReference>
<evidence type="ECO:0000313" key="3">
    <source>
        <dbReference type="EMBL" id="HIX05206.1"/>
    </source>
</evidence>